<keyword evidence="3" id="KW-1185">Reference proteome</keyword>
<name>A0A8X8KMP3_9RHOB</name>
<gene>
    <name evidence="2" type="ORF">GEU84_000930</name>
</gene>
<evidence type="ECO:0000313" key="2">
    <source>
        <dbReference type="EMBL" id="NUB42936.1"/>
    </source>
</evidence>
<keyword evidence="1" id="KW-0472">Membrane</keyword>
<keyword evidence="1" id="KW-1133">Transmembrane helix</keyword>
<sequence>MRNISTSTIAQLLFVKPPRLNFAHMVGELDCALARCPTQSHRLTWDCEDIALFDLDDARIVLGYAERPGHGHGACLTASVGPRPGSDGTSPLLKRGEAMCRLIVDRIQSRFQADAILWHQSDEPLTSELLDAMTEELPPLDVIKRSRVRPIKIKVNHPATDLANDRADRPQAPSAELMRLRSALYPEGYQGESTPVMLPAPRATPAQRLAVHALNATLVLVSLPVGAAMITYSVLRGEDMRLSGRAMALTGAALAFSQSAMGQSMLAAI</sequence>
<dbReference type="EMBL" id="WHUT02000001">
    <property type="protein sequence ID" value="NUB42936.1"/>
    <property type="molecule type" value="Genomic_DNA"/>
</dbReference>
<accession>A0A8X8KMP3</accession>
<evidence type="ECO:0000256" key="1">
    <source>
        <dbReference type="SAM" id="Phobius"/>
    </source>
</evidence>
<dbReference type="RefSeq" id="WP_152823631.1">
    <property type="nucleotide sequence ID" value="NZ_WHUT02000001.1"/>
</dbReference>
<feature type="transmembrane region" description="Helical" evidence="1">
    <location>
        <begin position="209"/>
        <end position="235"/>
    </location>
</feature>
<keyword evidence="1" id="KW-0812">Transmembrane</keyword>
<proteinExistence type="predicted"/>
<comment type="caution">
    <text evidence="2">The sequence shown here is derived from an EMBL/GenBank/DDBJ whole genome shotgun (WGS) entry which is preliminary data.</text>
</comment>
<protein>
    <submittedName>
        <fullName evidence="2">Uncharacterized protein</fullName>
    </submittedName>
</protein>
<organism evidence="2 3">
    <name type="scientific">Fertoeibacter niger</name>
    <dbReference type="NCBI Taxonomy" id="2656921"/>
    <lineage>
        <taxon>Bacteria</taxon>
        <taxon>Pseudomonadati</taxon>
        <taxon>Pseudomonadota</taxon>
        <taxon>Alphaproteobacteria</taxon>
        <taxon>Rhodobacterales</taxon>
        <taxon>Paracoccaceae</taxon>
        <taxon>Fertoeibacter</taxon>
    </lineage>
</organism>
<reference evidence="2" key="1">
    <citation type="submission" date="2020-05" db="EMBL/GenBank/DDBJ databases">
        <title>Fertoebacter nigrum gen. nov., sp. nov., a new member of the family Rhodobacteraceae.</title>
        <authorList>
            <person name="Szuroczki S."/>
            <person name="Abbaszade G."/>
            <person name="Buni D."/>
            <person name="Schumann P."/>
            <person name="Toth E."/>
        </authorList>
    </citation>
    <scope>NUCLEOTIDE SEQUENCE</scope>
    <source>
        <strain evidence="2">RG-N-1a</strain>
    </source>
</reference>
<dbReference type="Proteomes" id="UP000484076">
    <property type="component" value="Unassembled WGS sequence"/>
</dbReference>
<evidence type="ECO:0000313" key="3">
    <source>
        <dbReference type="Proteomes" id="UP000484076"/>
    </source>
</evidence>
<dbReference type="AlphaFoldDB" id="A0A8X8KMP3"/>